<dbReference type="EMBL" id="LR215974">
    <property type="protein sequence ID" value="VFB03151.1"/>
    <property type="molecule type" value="Genomic_DNA"/>
</dbReference>
<proteinExistence type="inferred from homology"/>
<dbReference type="NCBIfam" id="NF012099">
    <property type="entry name" value="SubclassA2"/>
    <property type="match status" value="1"/>
</dbReference>
<comment type="similarity">
    <text evidence="2">Belongs to the class-A beta-lactamase family.</text>
</comment>
<dbReference type="NCBIfam" id="NF033103">
    <property type="entry name" value="bla_class_A"/>
    <property type="match status" value="1"/>
</dbReference>
<dbReference type="KEGG" id="ctai:NCTC12078_01140"/>
<dbReference type="GO" id="GO:0008800">
    <property type="term" value="F:beta-lactamase activity"/>
    <property type="evidence" value="ECO:0007669"/>
    <property type="project" value="UniProtKB-EC"/>
</dbReference>
<name>A0A4U8WA17_9FLAO</name>
<dbReference type="InterPro" id="IPR012338">
    <property type="entry name" value="Beta-lactam/transpept-like"/>
</dbReference>
<evidence type="ECO:0000256" key="1">
    <source>
        <dbReference type="ARBA" id="ARBA00001526"/>
    </source>
</evidence>
<evidence type="ECO:0000313" key="7">
    <source>
        <dbReference type="Proteomes" id="UP000290013"/>
    </source>
</evidence>
<evidence type="ECO:0000256" key="2">
    <source>
        <dbReference type="ARBA" id="ARBA00009009"/>
    </source>
</evidence>
<comment type="catalytic activity">
    <reaction evidence="1">
        <text>a beta-lactam + H2O = a substituted beta-amino acid</text>
        <dbReference type="Rhea" id="RHEA:20401"/>
        <dbReference type="ChEBI" id="CHEBI:15377"/>
        <dbReference type="ChEBI" id="CHEBI:35627"/>
        <dbReference type="ChEBI" id="CHEBI:140347"/>
        <dbReference type="EC" id="3.5.2.6"/>
    </reaction>
</comment>
<dbReference type="EC" id="3.5.2.6" evidence="3"/>
<evidence type="ECO:0000256" key="3">
    <source>
        <dbReference type="ARBA" id="ARBA00012865"/>
    </source>
</evidence>
<dbReference type="PANTHER" id="PTHR35333:SF3">
    <property type="entry name" value="BETA-LACTAMASE-TYPE TRANSPEPTIDASE FOLD CONTAINING PROTEIN"/>
    <property type="match status" value="1"/>
</dbReference>
<feature type="chain" id="PRO_5020320052" description="beta-lactamase" evidence="4">
    <location>
        <begin position="18"/>
        <end position="290"/>
    </location>
</feature>
<accession>A0A4U8WA17</accession>
<feature type="signal peptide" evidence="4">
    <location>
        <begin position="1"/>
        <end position="17"/>
    </location>
</feature>
<dbReference type="PRINTS" id="PR00118">
    <property type="entry name" value="BLACTAMASEA"/>
</dbReference>
<dbReference type="GO" id="GO:0046677">
    <property type="term" value="P:response to antibiotic"/>
    <property type="evidence" value="ECO:0007669"/>
    <property type="project" value="InterPro"/>
</dbReference>
<dbReference type="PANTHER" id="PTHR35333">
    <property type="entry name" value="BETA-LACTAMASE"/>
    <property type="match status" value="1"/>
</dbReference>
<dbReference type="RefSeq" id="WP_130913836.1">
    <property type="nucleotide sequence ID" value="NZ_LR215974.1"/>
</dbReference>
<keyword evidence="4" id="KW-0732">Signal</keyword>
<sequence>MKKIKFLLLLISTVIFAQQSVLDQKINTIIKGKKATVGVSVLSFEDHFRYNKNANKKLPMLSVFKFHIAAAVLEWVDQGKLSLDQKIFITKKDLPEGTWSPIREKFPNGNIEMSLNEMIYYTVAWSDNNGCDILLRLIGGTETVQKFMDSKGVKNFQIKNNEEQMHKGIQYLYENYTTPHSLAQLYKDFYQGKILSEKSTEYLYNIMLNTETGTNKLKEQLPQKAVAHKTGSSGKTGHLTVAENDSGIVTLPNGNHYSIVVFISDSTEPEKVNCQMISDISKTVWDYFNK</sequence>
<reference evidence="6 7" key="1">
    <citation type="submission" date="2019-02" db="EMBL/GenBank/DDBJ databases">
        <authorList>
            <consortium name="Pathogen Informatics"/>
        </authorList>
    </citation>
    <scope>NUCLEOTIDE SEQUENCE [LARGE SCALE GENOMIC DNA]</scope>
    <source>
        <strain evidence="6 7">3012STDY6944375</strain>
    </source>
</reference>
<organism evidence="6 7">
    <name type="scientific">Chryseobacterium taihuense</name>
    <dbReference type="NCBI Taxonomy" id="1141221"/>
    <lineage>
        <taxon>Bacteria</taxon>
        <taxon>Pseudomonadati</taxon>
        <taxon>Bacteroidota</taxon>
        <taxon>Flavobacteriia</taxon>
        <taxon>Flavobacteriales</taxon>
        <taxon>Weeksellaceae</taxon>
        <taxon>Chryseobacterium group</taxon>
        <taxon>Chryseobacterium</taxon>
    </lineage>
</organism>
<protein>
    <recommendedName>
        <fullName evidence="3">beta-lactamase</fullName>
        <ecNumber evidence="3">3.5.2.6</ecNumber>
    </recommendedName>
</protein>
<gene>
    <name evidence="6" type="primary">per1</name>
    <name evidence="6" type="ORF">NCTC12078_01140</name>
</gene>
<evidence type="ECO:0000259" key="5">
    <source>
        <dbReference type="Pfam" id="PF13354"/>
    </source>
</evidence>
<evidence type="ECO:0000256" key="4">
    <source>
        <dbReference type="SAM" id="SignalP"/>
    </source>
</evidence>
<dbReference type="InterPro" id="IPR045155">
    <property type="entry name" value="Beta-lactam_cat"/>
</dbReference>
<dbReference type="SUPFAM" id="SSF56601">
    <property type="entry name" value="beta-lactamase/transpeptidase-like"/>
    <property type="match status" value="1"/>
</dbReference>
<dbReference type="GO" id="GO:0030655">
    <property type="term" value="P:beta-lactam antibiotic catabolic process"/>
    <property type="evidence" value="ECO:0007669"/>
    <property type="project" value="InterPro"/>
</dbReference>
<keyword evidence="6" id="KW-0378">Hydrolase</keyword>
<feature type="domain" description="Beta-lactamase class A catalytic" evidence="5">
    <location>
        <begin position="38"/>
        <end position="262"/>
    </location>
</feature>
<evidence type="ECO:0000313" key="6">
    <source>
        <dbReference type="EMBL" id="VFB03151.1"/>
    </source>
</evidence>
<dbReference type="Proteomes" id="UP000290013">
    <property type="component" value="Chromosome"/>
</dbReference>
<dbReference type="AlphaFoldDB" id="A0A4U8WA17"/>
<dbReference type="Gene3D" id="3.40.710.10">
    <property type="entry name" value="DD-peptidase/beta-lactamase superfamily"/>
    <property type="match status" value="1"/>
</dbReference>
<dbReference type="Pfam" id="PF13354">
    <property type="entry name" value="Beta-lactamase2"/>
    <property type="match status" value="1"/>
</dbReference>
<dbReference type="InterPro" id="IPR000871">
    <property type="entry name" value="Beta-lactam_class-A"/>
</dbReference>